<dbReference type="AlphaFoldDB" id="A0A518H824"/>
<dbReference type="EMBL" id="CP036426">
    <property type="protein sequence ID" value="QDV37018.1"/>
    <property type="molecule type" value="Genomic_DNA"/>
</dbReference>
<keyword evidence="1" id="KW-0472">Membrane</keyword>
<accession>A0A518H824</accession>
<dbReference type="OrthoDB" id="9942282at2"/>
<dbReference type="KEGG" id="tpla:ElP_49510"/>
<keyword evidence="1" id="KW-1133">Transmembrane helix</keyword>
<name>A0A518H824_9BACT</name>
<protein>
    <submittedName>
        <fullName evidence="2">Uncharacterized protein</fullName>
    </submittedName>
</protein>
<keyword evidence="1" id="KW-0812">Transmembrane</keyword>
<dbReference type="Proteomes" id="UP000317835">
    <property type="component" value="Chromosome"/>
</dbReference>
<reference evidence="2 3" key="1">
    <citation type="submission" date="2019-02" db="EMBL/GenBank/DDBJ databases">
        <title>Deep-cultivation of Planctomycetes and their phenomic and genomic characterization uncovers novel biology.</title>
        <authorList>
            <person name="Wiegand S."/>
            <person name="Jogler M."/>
            <person name="Boedeker C."/>
            <person name="Pinto D."/>
            <person name="Vollmers J."/>
            <person name="Rivas-Marin E."/>
            <person name="Kohn T."/>
            <person name="Peeters S.H."/>
            <person name="Heuer A."/>
            <person name="Rast P."/>
            <person name="Oberbeckmann S."/>
            <person name="Bunk B."/>
            <person name="Jeske O."/>
            <person name="Meyerdierks A."/>
            <person name="Storesund J.E."/>
            <person name="Kallscheuer N."/>
            <person name="Luecker S."/>
            <person name="Lage O.M."/>
            <person name="Pohl T."/>
            <person name="Merkel B.J."/>
            <person name="Hornburger P."/>
            <person name="Mueller R.-W."/>
            <person name="Bruemmer F."/>
            <person name="Labrenz M."/>
            <person name="Spormann A.M."/>
            <person name="Op den Camp H."/>
            <person name="Overmann J."/>
            <person name="Amann R."/>
            <person name="Jetten M.S.M."/>
            <person name="Mascher T."/>
            <person name="Medema M.H."/>
            <person name="Devos D.P."/>
            <person name="Kaster A.-K."/>
            <person name="Ovreas L."/>
            <person name="Rohde M."/>
            <person name="Galperin M.Y."/>
            <person name="Jogler C."/>
        </authorList>
    </citation>
    <scope>NUCLEOTIDE SEQUENCE [LARGE SCALE GENOMIC DNA]</scope>
    <source>
        <strain evidence="2 3">ElP</strain>
    </source>
</reference>
<sequence>MFWKLAFTVTVVLLIAGRSSTLRNPLVRLILPRSWVAALSALPARRAGEAARSGASPPSPGRNWFDRRARFILIVIVLSGVAALLATRAMISNRADAAAGPIGPRPGVATPTR</sequence>
<organism evidence="2 3">
    <name type="scientific">Tautonia plasticadhaerens</name>
    <dbReference type="NCBI Taxonomy" id="2527974"/>
    <lineage>
        <taxon>Bacteria</taxon>
        <taxon>Pseudomonadati</taxon>
        <taxon>Planctomycetota</taxon>
        <taxon>Planctomycetia</taxon>
        <taxon>Isosphaerales</taxon>
        <taxon>Isosphaeraceae</taxon>
        <taxon>Tautonia</taxon>
    </lineage>
</organism>
<evidence type="ECO:0000256" key="1">
    <source>
        <dbReference type="SAM" id="Phobius"/>
    </source>
</evidence>
<feature type="transmembrane region" description="Helical" evidence="1">
    <location>
        <begin position="69"/>
        <end position="86"/>
    </location>
</feature>
<gene>
    <name evidence="2" type="ORF">ElP_49510</name>
</gene>
<evidence type="ECO:0000313" key="3">
    <source>
        <dbReference type="Proteomes" id="UP000317835"/>
    </source>
</evidence>
<keyword evidence="3" id="KW-1185">Reference proteome</keyword>
<evidence type="ECO:0000313" key="2">
    <source>
        <dbReference type="EMBL" id="QDV37018.1"/>
    </source>
</evidence>
<proteinExistence type="predicted"/>
<dbReference type="RefSeq" id="WP_145274206.1">
    <property type="nucleotide sequence ID" value="NZ_CP036426.1"/>
</dbReference>